<keyword evidence="5 8" id="KW-0378">Hydrolase</keyword>
<reference evidence="10 11" key="1">
    <citation type="submission" date="2018-04" db="EMBL/GenBank/DDBJ databases">
        <title>Thalassorhabdus spongiae gen. nov., sp. nov., isolated from a marine sponge in South-West Iceland.</title>
        <authorList>
            <person name="Knobloch S."/>
            <person name="Daussin A."/>
            <person name="Johannsson R."/>
            <person name="Marteinsson V.T."/>
        </authorList>
    </citation>
    <scope>NUCLEOTIDE SEQUENCE [LARGE SCALE GENOMIC DNA]</scope>
    <source>
        <strain evidence="10 11">Hp12</strain>
    </source>
</reference>
<evidence type="ECO:0000256" key="1">
    <source>
        <dbReference type="ARBA" id="ARBA00022670"/>
    </source>
</evidence>
<dbReference type="Gene3D" id="3.30.2010.10">
    <property type="entry name" value="Metalloproteases ('zincins'), catalytic domain"/>
    <property type="match status" value="1"/>
</dbReference>
<dbReference type="InterPro" id="IPR051156">
    <property type="entry name" value="Mito/Outer_Membr_Metalloprot"/>
</dbReference>
<comment type="function">
    <text evidence="8">Functions as both a chaperone and a metalloprotease. Maintains the integrity of the outer membrane by promoting either the assembly or the elimination of outer membrane proteins, depending on their folding state.</text>
</comment>
<dbReference type="AlphaFoldDB" id="A0A2V1GUI2"/>
<dbReference type="Pfam" id="PF01435">
    <property type="entry name" value="Peptidase_M48"/>
    <property type="match status" value="1"/>
</dbReference>
<keyword evidence="1 8" id="KW-0645">Protease</keyword>
<comment type="similarity">
    <text evidence="8">Belongs to the peptidase M48 family. BepA subfamily.</text>
</comment>
<accession>A0A2V1GUI2</accession>
<keyword evidence="7 8" id="KW-0482">Metalloprotease</keyword>
<keyword evidence="2 8" id="KW-0479">Metal-binding</keyword>
<feature type="active site" evidence="8">
    <location>
        <position position="163"/>
    </location>
</feature>
<protein>
    <recommendedName>
        <fullName evidence="8">Putative beta-barrel assembly-enhancing protease</fullName>
        <ecNumber evidence="8">3.4.-.-</ecNumber>
    </recommendedName>
</protein>
<dbReference type="HAMAP" id="MF_00997">
    <property type="entry name" value="Protease_BepA"/>
    <property type="match status" value="1"/>
</dbReference>
<feature type="binding site" evidence="8">
    <location>
        <position position="227"/>
    </location>
    <ligand>
        <name>Zn(2+)</name>
        <dbReference type="ChEBI" id="CHEBI:29105"/>
        <note>catalytic</note>
    </ligand>
</feature>
<sequence>MLLVGLSYIQEPWATTPVTAADTSRDYLMYKLLQSLILSSTLMLATSVQGQGESEHFPQLPDLGDSSLATISLEKEAMLGRSFMQSLRRQLPFESDPLIEDYVESLGYRLAAGADDKLRFQFFVVRNKEVNAFAGPGGYIGIHTGLITTAENESELASVLAHEIAHVTQRHIARRIEENSQLSIPAIAAIFAAIAVASTSPDAASALLIGSQAGLIQNQINFTRKNEKEADRIGMQLLTNAKLDPSGMFRFFQRMQKSTRLYSREIPEFLLTHPVTDSRVADAQARAAQLGKPDNLNNLSFELAKARLEVLQMREGQVKQALYSHYKGQNTVQARYYRAMINLRQKDYIKAISELSELQKQFPSEVFINVPLATALSKDGHPKQALLLLTEQLSLMPGNHPLTMALASLYLEQKTPEKARKLLASHIRNHPVPRVYQQLWLAQGRSGKNTLAKISQAEFYVLLGDYRSARQHLKQALKTEDLNAQLKSEIQARLTEINQEAKKLRS</sequence>
<dbReference type="InterPro" id="IPR030873">
    <property type="entry name" value="Protease_BepA"/>
</dbReference>
<evidence type="ECO:0000256" key="4">
    <source>
        <dbReference type="ARBA" id="ARBA00022764"/>
    </source>
</evidence>
<dbReference type="GO" id="GO:0051603">
    <property type="term" value="P:proteolysis involved in protein catabolic process"/>
    <property type="evidence" value="ECO:0007669"/>
    <property type="project" value="TreeGrafter"/>
</dbReference>
<dbReference type="Pfam" id="PF14559">
    <property type="entry name" value="TPR_19"/>
    <property type="match status" value="1"/>
</dbReference>
<organism evidence="10 11">
    <name type="scientific">Pelagibaculum spongiae</name>
    <dbReference type="NCBI Taxonomy" id="2080658"/>
    <lineage>
        <taxon>Bacteria</taxon>
        <taxon>Pseudomonadati</taxon>
        <taxon>Pseudomonadota</taxon>
        <taxon>Gammaproteobacteria</taxon>
        <taxon>Oceanospirillales</taxon>
        <taxon>Pelagibaculum</taxon>
    </lineage>
</organism>
<dbReference type="GO" id="GO:0016020">
    <property type="term" value="C:membrane"/>
    <property type="evidence" value="ECO:0007669"/>
    <property type="project" value="InterPro"/>
</dbReference>
<dbReference type="InterPro" id="IPR011990">
    <property type="entry name" value="TPR-like_helical_dom_sf"/>
</dbReference>
<keyword evidence="4 8" id="KW-0574">Periplasm</keyword>
<evidence type="ECO:0000313" key="11">
    <source>
        <dbReference type="Proteomes" id="UP000244906"/>
    </source>
</evidence>
<dbReference type="PANTHER" id="PTHR22726:SF1">
    <property type="entry name" value="METALLOENDOPEPTIDASE OMA1, MITOCHONDRIAL"/>
    <property type="match status" value="1"/>
</dbReference>
<dbReference type="InterPro" id="IPR001915">
    <property type="entry name" value="Peptidase_M48"/>
</dbReference>
<comment type="cofactor">
    <cofactor evidence="8">
        <name>Zn(2+)</name>
        <dbReference type="ChEBI" id="CHEBI:29105"/>
    </cofactor>
    <text evidence="8">Binds 1 zinc ion per subunit.</text>
</comment>
<dbReference type="GO" id="GO:0008270">
    <property type="term" value="F:zinc ion binding"/>
    <property type="evidence" value="ECO:0007669"/>
    <property type="project" value="UniProtKB-UniRule"/>
</dbReference>
<feature type="binding site" evidence="8">
    <location>
        <position position="162"/>
    </location>
    <ligand>
        <name>Zn(2+)</name>
        <dbReference type="ChEBI" id="CHEBI:29105"/>
        <note>catalytic</note>
    </ligand>
</feature>
<keyword evidence="6 8" id="KW-0862">Zinc</keyword>
<keyword evidence="3 8" id="KW-0732">Signal</keyword>
<evidence type="ECO:0000256" key="8">
    <source>
        <dbReference type="HAMAP-Rule" id="MF_00997"/>
    </source>
</evidence>
<comment type="subcellular location">
    <subcellularLocation>
        <location evidence="8">Periplasm</location>
    </subcellularLocation>
</comment>
<name>A0A2V1GUI2_9GAMM</name>
<dbReference type="SUPFAM" id="SSF48452">
    <property type="entry name" value="TPR-like"/>
    <property type="match status" value="1"/>
</dbReference>
<proteinExistence type="inferred from homology"/>
<evidence type="ECO:0000256" key="7">
    <source>
        <dbReference type="ARBA" id="ARBA00023049"/>
    </source>
</evidence>
<feature type="active site" description="Proton donor" evidence="8">
    <location>
        <position position="231"/>
    </location>
</feature>
<evidence type="ECO:0000256" key="6">
    <source>
        <dbReference type="ARBA" id="ARBA00022833"/>
    </source>
</evidence>
<dbReference type="PANTHER" id="PTHR22726">
    <property type="entry name" value="METALLOENDOPEPTIDASE OMA1"/>
    <property type="match status" value="1"/>
</dbReference>
<evidence type="ECO:0000256" key="2">
    <source>
        <dbReference type="ARBA" id="ARBA00022723"/>
    </source>
</evidence>
<evidence type="ECO:0000256" key="3">
    <source>
        <dbReference type="ARBA" id="ARBA00022729"/>
    </source>
</evidence>
<dbReference type="GO" id="GO:0004222">
    <property type="term" value="F:metalloendopeptidase activity"/>
    <property type="evidence" value="ECO:0007669"/>
    <property type="project" value="InterPro"/>
</dbReference>
<evidence type="ECO:0000259" key="9">
    <source>
        <dbReference type="Pfam" id="PF01435"/>
    </source>
</evidence>
<dbReference type="Proteomes" id="UP000244906">
    <property type="component" value="Unassembled WGS sequence"/>
</dbReference>
<dbReference type="EMBL" id="QDDL01000003">
    <property type="protein sequence ID" value="PVZ69669.1"/>
    <property type="molecule type" value="Genomic_DNA"/>
</dbReference>
<dbReference type="EC" id="3.4.-.-" evidence="8"/>
<dbReference type="CDD" id="cd07333">
    <property type="entry name" value="M48C_bepA_like"/>
    <property type="match status" value="1"/>
</dbReference>
<evidence type="ECO:0000313" key="10">
    <source>
        <dbReference type="EMBL" id="PVZ69669.1"/>
    </source>
</evidence>
<feature type="domain" description="Peptidase M48" evidence="9">
    <location>
        <begin position="101"/>
        <end position="286"/>
    </location>
</feature>
<dbReference type="GO" id="GO:0042597">
    <property type="term" value="C:periplasmic space"/>
    <property type="evidence" value="ECO:0007669"/>
    <property type="project" value="UniProtKB-SubCell"/>
</dbReference>
<dbReference type="Gene3D" id="1.25.40.10">
    <property type="entry name" value="Tetratricopeptide repeat domain"/>
    <property type="match status" value="1"/>
</dbReference>
<keyword evidence="11" id="KW-1185">Reference proteome</keyword>
<feature type="binding site" evidence="8">
    <location>
        <position position="166"/>
    </location>
    <ligand>
        <name>Zn(2+)</name>
        <dbReference type="ChEBI" id="CHEBI:29105"/>
        <note>catalytic</note>
    </ligand>
</feature>
<comment type="caution">
    <text evidence="10">The sequence shown here is derived from an EMBL/GenBank/DDBJ whole genome shotgun (WGS) entry which is preliminary data.</text>
</comment>
<gene>
    <name evidence="10" type="ORF">DC094_10225</name>
</gene>
<evidence type="ECO:0000256" key="5">
    <source>
        <dbReference type="ARBA" id="ARBA00022801"/>
    </source>
</evidence>